<protein>
    <submittedName>
        <fullName evidence="2">Uncharacterized protein</fullName>
    </submittedName>
</protein>
<reference evidence="2 3" key="1">
    <citation type="submission" date="2016-04" db="EMBL/GenBank/DDBJ databases">
        <title>Genome analyses suggest a sexual origin of heterokaryosis in a supposedly ancient asexual fungus.</title>
        <authorList>
            <person name="Ropars J."/>
            <person name="Sedzielewska K."/>
            <person name="Noel J."/>
            <person name="Charron P."/>
            <person name="Farinelli L."/>
            <person name="Marton T."/>
            <person name="Kruger M."/>
            <person name="Pelin A."/>
            <person name="Brachmann A."/>
            <person name="Corradi N."/>
        </authorList>
    </citation>
    <scope>NUCLEOTIDE SEQUENCE [LARGE SCALE GENOMIC DNA]</scope>
    <source>
        <strain evidence="2 3">A5</strain>
    </source>
</reference>
<evidence type="ECO:0000313" key="2">
    <source>
        <dbReference type="EMBL" id="PKC15754.1"/>
    </source>
</evidence>
<evidence type="ECO:0000313" key="3">
    <source>
        <dbReference type="Proteomes" id="UP000232722"/>
    </source>
</evidence>
<dbReference type="AlphaFoldDB" id="A0A2I1E466"/>
<sequence>MEPSVTYSTSQSVDYLGQIRKWSNTDIISSYKQICKQLDICQEKLREELEQKGRKKLRKSSSHFNQLSQETSQAAQQAQQSQRDDVATIGNFGNILEQQKEEPTLRAEEKHLIRMKNVLWRCMRPSVGCVGKGNKLASPKTSSQYLRKDILYSEQQETHSLSNVPRYNRSIKNRRIRRKIRRESTINPYTSYFMQLPRQNISNNPFANQIFNGINFC</sequence>
<dbReference type="EMBL" id="LLXJ01000075">
    <property type="protein sequence ID" value="PKC15754.1"/>
    <property type="molecule type" value="Genomic_DNA"/>
</dbReference>
<dbReference type="Proteomes" id="UP000232722">
    <property type="component" value="Unassembled WGS sequence"/>
</dbReference>
<gene>
    <name evidence="2" type="ORF">RhiirA5_494327</name>
</gene>
<dbReference type="VEuPathDB" id="FungiDB:FUN_017151"/>
<comment type="caution">
    <text evidence="2">The sequence shown here is derived from an EMBL/GenBank/DDBJ whole genome shotgun (WGS) entry which is preliminary data.</text>
</comment>
<name>A0A2I1E466_9GLOM</name>
<feature type="compositionally biased region" description="Low complexity" evidence="1">
    <location>
        <begin position="66"/>
        <end position="81"/>
    </location>
</feature>
<dbReference type="VEuPathDB" id="FungiDB:RhiirFUN_022486"/>
<reference evidence="2 3" key="2">
    <citation type="submission" date="2017-09" db="EMBL/GenBank/DDBJ databases">
        <title>Extensive intraspecific genome diversity in a model arbuscular mycorrhizal fungus.</title>
        <authorList>
            <person name="Chen E.C."/>
            <person name="Morin E."/>
            <person name="Beaudet D."/>
            <person name="Noel J."/>
            <person name="Ndikumana S."/>
            <person name="Charron P."/>
            <person name="St-Onge C."/>
            <person name="Giorgi J."/>
            <person name="Grigoriev I.V."/>
            <person name="Roux C."/>
            <person name="Martin F.M."/>
            <person name="Corradi N."/>
        </authorList>
    </citation>
    <scope>NUCLEOTIDE SEQUENCE [LARGE SCALE GENOMIC DNA]</scope>
    <source>
        <strain evidence="2 3">A5</strain>
    </source>
</reference>
<dbReference type="VEuPathDB" id="FungiDB:RhiirA1_532266"/>
<proteinExistence type="predicted"/>
<accession>A0A2I1E466</accession>
<organism evidence="2 3">
    <name type="scientific">Rhizophagus irregularis</name>
    <dbReference type="NCBI Taxonomy" id="588596"/>
    <lineage>
        <taxon>Eukaryota</taxon>
        <taxon>Fungi</taxon>
        <taxon>Fungi incertae sedis</taxon>
        <taxon>Mucoromycota</taxon>
        <taxon>Glomeromycotina</taxon>
        <taxon>Glomeromycetes</taxon>
        <taxon>Glomerales</taxon>
        <taxon>Glomeraceae</taxon>
        <taxon>Rhizophagus</taxon>
    </lineage>
</organism>
<evidence type="ECO:0000256" key="1">
    <source>
        <dbReference type="SAM" id="MobiDB-lite"/>
    </source>
</evidence>
<dbReference type="OrthoDB" id="2377524at2759"/>
<feature type="region of interest" description="Disordered" evidence="1">
    <location>
        <begin position="52"/>
        <end position="84"/>
    </location>
</feature>